<organism evidence="1">
    <name type="scientific">Klebsiella pneumoniae</name>
    <dbReference type="NCBI Taxonomy" id="573"/>
    <lineage>
        <taxon>Bacteria</taxon>
        <taxon>Pseudomonadati</taxon>
        <taxon>Pseudomonadota</taxon>
        <taxon>Gammaproteobacteria</taxon>
        <taxon>Enterobacterales</taxon>
        <taxon>Enterobacteriaceae</taxon>
        <taxon>Klebsiella/Raoultella group</taxon>
        <taxon>Klebsiella</taxon>
        <taxon>Klebsiella pneumoniae complex</taxon>
    </lineage>
</organism>
<proteinExistence type="predicted"/>
<dbReference type="GO" id="GO:0003677">
    <property type="term" value="F:DNA binding"/>
    <property type="evidence" value="ECO:0007669"/>
    <property type="project" value="InterPro"/>
</dbReference>
<dbReference type="GO" id="GO:0004803">
    <property type="term" value="F:transposase activity"/>
    <property type="evidence" value="ECO:0007669"/>
    <property type="project" value="InterPro"/>
</dbReference>
<accession>A0A483E0W4</accession>
<dbReference type="GO" id="GO:0006313">
    <property type="term" value="P:DNA transposition"/>
    <property type="evidence" value="ECO:0007669"/>
    <property type="project" value="InterPro"/>
</dbReference>
<dbReference type="SUPFAM" id="SSF143422">
    <property type="entry name" value="Transposase IS200-like"/>
    <property type="match status" value="1"/>
</dbReference>
<name>A0A483E0W4_KLEPN</name>
<dbReference type="AlphaFoldDB" id="A0A483E0W4"/>
<protein>
    <submittedName>
        <fullName evidence="1">IS200/IS605 family transposase</fullName>
    </submittedName>
</protein>
<comment type="caution">
    <text evidence="1">The sequence shown here is derived from an EMBL/GenBank/DDBJ whole genome shotgun (WGS) entry which is preliminary data.</text>
</comment>
<sequence length="23" mass="2565">YFVGSCGGAPLEVVKRYIQHQRG</sequence>
<dbReference type="EMBL" id="SDBX01000063">
    <property type="protein sequence ID" value="TCW63641.1"/>
    <property type="molecule type" value="Genomic_DNA"/>
</dbReference>
<evidence type="ECO:0000313" key="1">
    <source>
        <dbReference type="EMBL" id="TCW63641.1"/>
    </source>
</evidence>
<dbReference type="InterPro" id="IPR036515">
    <property type="entry name" value="Transposase_17_sf"/>
</dbReference>
<reference evidence="1" key="1">
    <citation type="submission" date="2019-01" db="EMBL/GenBank/DDBJ databases">
        <authorList>
            <person name="Lista F."/>
            <person name="Anselmo A."/>
        </authorList>
    </citation>
    <scope>NUCLEOTIDE SEQUENCE</scope>
    <source>
        <strain evidence="1">25S</strain>
    </source>
</reference>
<feature type="non-terminal residue" evidence="1">
    <location>
        <position position="1"/>
    </location>
</feature>
<gene>
    <name evidence="1" type="ORF">ETE95_27835</name>
</gene>